<comment type="subcellular location">
    <subcellularLocation>
        <location evidence="10">Cytoplasm</location>
    </subcellularLocation>
</comment>
<dbReference type="EMBL" id="BGZJ01000001">
    <property type="protein sequence ID" value="GBO93148.1"/>
    <property type="molecule type" value="Genomic_DNA"/>
</dbReference>
<evidence type="ECO:0000256" key="7">
    <source>
        <dbReference type="ARBA" id="ARBA00023239"/>
    </source>
</evidence>
<dbReference type="GO" id="GO:0005737">
    <property type="term" value="C:cytoplasm"/>
    <property type="evidence" value="ECO:0007669"/>
    <property type="project" value="UniProtKB-SubCell"/>
</dbReference>
<comment type="function">
    <text evidence="10">IGPS catalyzes the conversion of PRFAR and glutamine to IGP, AICAR and glutamate. The HisH subunit catalyzes the hydrolysis of glutamine to glutamate and ammonia as part of the synthesis of IGP and AICAR. The resulting ammonia molecule is channeled to the active site of HisF.</text>
</comment>
<keyword evidence="5 10" id="KW-0315">Glutamine amidotransferase</keyword>
<dbReference type="GO" id="GO:0000107">
    <property type="term" value="F:imidazoleglycerol-phosphate synthase activity"/>
    <property type="evidence" value="ECO:0007669"/>
    <property type="project" value="UniProtKB-UniRule"/>
</dbReference>
<dbReference type="NCBIfam" id="TIGR01855">
    <property type="entry name" value="IMP_synth_hisH"/>
    <property type="match status" value="1"/>
</dbReference>
<sequence length="213" mass="23042">MKKVVVVDYGSGNLRSVSKALEAVAGSDASVAVSSDPAAVRAADRIVLPGQGAMADCMHHLLDSGLADVVRDALVNKPVFAVCIGLQMLFEESEEGDAKGFGFFRGRVIRFPASAMRTADGSRLKVPEMGWNRVYQTQPHPVWAGVENGAWFYLVHSYFAAPEDMSIVAGMTSYGLPYTSAVARDNIFATQFHPEKSAADGLKLYANFIHWNP</sequence>
<dbReference type="PANTHER" id="PTHR42701:SF1">
    <property type="entry name" value="IMIDAZOLE GLYCEROL PHOSPHATE SYNTHASE SUBUNIT HISH"/>
    <property type="match status" value="1"/>
</dbReference>
<dbReference type="PIRSF" id="PIRSF000495">
    <property type="entry name" value="Amidotransf_hisH"/>
    <property type="match status" value="1"/>
</dbReference>
<dbReference type="SUPFAM" id="SSF52317">
    <property type="entry name" value="Class I glutamine amidotransferase-like"/>
    <property type="match status" value="1"/>
</dbReference>
<dbReference type="AlphaFoldDB" id="A0A388SA30"/>
<evidence type="ECO:0000313" key="13">
    <source>
        <dbReference type="EMBL" id="GBO93148.1"/>
    </source>
</evidence>
<comment type="subunit">
    <text evidence="2 10">Heterodimer of HisH and HisF.</text>
</comment>
<comment type="catalytic activity">
    <reaction evidence="9 10">
        <text>L-glutamine + H2O = L-glutamate + NH4(+)</text>
        <dbReference type="Rhea" id="RHEA:15889"/>
        <dbReference type="ChEBI" id="CHEBI:15377"/>
        <dbReference type="ChEBI" id="CHEBI:28938"/>
        <dbReference type="ChEBI" id="CHEBI:29985"/>
        <dbReference type="ChEBI" id="CHEBI:58359"/>
        <dbReference type="EC" id="3.5.1.2"/>
    </reaction>
</comment>
<evidence type="ECO:0000256" key="8">
    <source>
        <dbReference type="ARBA" id="ARBA00047838"/>
    </source>
</evidence>
<evidence type="ECO:0000256" key="2">
    <source>
        <dbReference type="ARBA" id="ARBA00011152"/>
    </source>
</evidence>
<dbReference type="InterPro" id="IPR017926">
    <property type="entry name" value="GATASE"/>
</dbReference>
<dbReference type="Gene3D" id="3.40.50.880">
    <property type="match status" value="1"/>
</dbReference>
<dbReference type="EC" id="3.5.1.2" evidence="10"/>
<protein>
    <recommendedName>
        <fullName evidence="10">Imidazole glycerol phosphate synthase subunit HisH</fullName>
        <ecNumber evidence="10">4.3.2.10</ecNumber>
    </recommendedName>
    <alternativeName>
        <fullName evidence="10">IGP synthase glutaminase subunit</fullName>
        <ecNumber evidence="10">3.5.1.2</ecNumber>
    </alternativeName>
    <alternativeName>
        <fullName evidence="10">IGP synthase subunit HisH</fullName>
    </alternativeName>
    <alternativeName>
        <fullName evidence="10">ImGP synthase subunit HisH</fullName>
        <shortName evidence="10">IGPS subunit HisH</shortName>
    </alternativeName>
</protein>
<dbReference type="GO" id="GO:0016829">
    <property type="term" value="F:lyase activity"/>
    <property type="evidence" value="ECO:0007669"/>
    <property type="project" value="UniProtKB-KW"/>
</dbReference>
<evidence type="ECO:0000256" key="6">
    <source>
        <dbReference type="ARBA" id="ARBA00023102"/>
    </source>
</evidence>
<feature type="active site" description="Nucleophile" evidence="10 11">
    <location>
        <position position="83"/>
    </location>
</feature>
<dbReference type="CDD" id="cd01748">
    <property type="entry name" value="GATase1_IGP_Synthase"/>
    <property type="match status" value="1"/>
</dbReference>
<keyword evidence="10" id="KW-0963">Cytoplasm</keyword>
<accession>A0A401LKJ0</accession>
<keyword evidence="14" id="KW-1185">Reference proteome</keyword>
<comment type="catalytic activity">
    <reaction evidence="8 10">
        <text>5-[(5-phospho-1-deoxy-D-ribulos-1-ylimino)methylamino]-1-(5-phospho-beta-D-ribosyl)imidazole-4-carboxamide + L-glutamine = D-erythro-1-(imidazol-4-yl)glycerol 3-phosphate + 5-amino-1-(5-phospho-beta-D-ribosyl)imidazole-4-carboxamide + L-glutamate + H(+)</text>
        <dbReference type="Rhea" id="RHEA:24793"/>
        <dbReference type="ChEBI" id="CHEBI:15378"/>
        <dbReference type="ChEBI" id="CHEBI:29985"/>
        <dbReference type="ChEBI" id="CHEBI:58278"/>
        <dbReference type="ChEBI" id="CHEBI:58359"/>
        <dbReference type="ChEBI" id="CHEBI:58475"/>
        <dbReference type="ChEBI" id="CHEBI:58525"/>
        <dbReference type="EC" id="4.3.2.10"/>
    </reaction>
</comment>
<organism evidence="13 14">
    <name type="scientific">Mesosutterella multiformis</name>
    <dbReference type="NCBI Taxonomy" id="2259133"/>
    <lineage>
        <taxon>Bacteria</taxon>
        <taxon>Pseudomonadati</taxon>
        <taxon>Pseudomonadota</taxon>
        <taxon>Betaproteobacteria</taxon>
        <taxon>Burkholderiales</taxon>
        <taxon>Sutterellaceae</taxon>
        <taxon>Mesosutterella</taxon>
    </lineage>
</organism>
<keyword evidence="3 10" id="KW-0028">Amino-acid biosynthesis</keyword>
<keyword evidence="7 10" id="KW-0456">Lyase</keyword>
<dbReference type="Pfam" id="PF00117">
    <property type="entry name" value="GATase"/>
    <property type="match status" value="1"/>
</dbReference>
<evidence type="ECO:0000256" key="11">
    <source>
        <dbReference type="PIRSR" id="PIRSR000495-1"/>
    </source>
</evidence>
<dbReference type="EC" id="4.3.2.10" evidence="10"/>
<dbReference type="PROSITE" id="PS51273">
    <property type="entry name" value="GATASE_TYPE_1"/>
    <property type="match status" value="1"/>
</dbReference>
<dbReference type="UniPathway" id="UPA00031">
    <property type="reaction ID" value="UER00010"/>
</dbReference>
<accession>A0A388SA30</accession>
<dbReference type="HAMAP" id="MF_00278">
    <property type="entry name" value="HisH"/>
    <property type="match status" value="1"/>
</dbReference>
<reference evidence="13 14" key="1">
    <citation type="journal article" date="2018" name="Int. J. Syst. Evol. Microbiol.">
        <title>Mesosutterella multiformis gen. nov., sp. nov., a member of the family Sutterellaceae and Sutterella megalosphaeroides sp. nov., isolated from human faeces.</title>
        <authorList>
            <person name="Sakamoto M."/>
            <person name="Ikeyama N."/>
            <person name="Kunihiro T."/>
            <person name="Iino T."/>
            <person name="Yuki M."/>
            <person name="Ohkuma M."/>
        </authorList>
    </citation>
    <scope>NUCLEOTIDE SEQUENCE [LARGE SCALE GENOMIC DNA]</scope>
    <source>
        <strain evidence="13 14">4NBBH2</strain>
    </source>
</reference>
<dbReference type="InterPro" id="IPR029062">
    <property type="entry name" value="Class_I_gatase-like"/>
</dbReference>
<evidence type="ECO:0000256" key="1">
    <source>
        <dbReference type="ARBA" id="ARBA00005091"/>
    </source>
</evidence>
<evidence type="ECO:0000256" key="5">
    <source>
        <dbReference type="ARBA" id="ARBA00022962"/>
    </source>
</evidence>
<gene>
    <name evidence="10 13" type="primary">hisH</name>
    <name evidence="13" type="ORF">MESMUL_05020</name>
</gene>
<name>A0A388SA30_9BURK</name>
<proteinExistence type="inferred from homology"/>
<evidence type="ECO:0000256" key="10">
    <source>
        <dbReference type="HAMAP-Rule" id="MF_00278"/>
    </source>
</evidence>
<dbReference type="GO" id="GO:0004359">
    <property type="term" value="F:glutaminase activity"/>
    <property type="evidence" value="ECO:0007669"/>
    <property type="project" value="UniProtKB-EC"/>
</dbReference>
<dbReference type="RefSeq" id="WP_116269596.1">
    <property type="nucleotide sequence ID" value="NZ_BGZJ01000001.1"/>
</dbReference>
<dbReference type="GO" id="GO:0000105">
    <property type="term" value="P:L-histidine biosynthetic process"/>
    <property type="evidence" value="ECO:0007669"/>
    <property type="project" value="UniProtKB-UniRule"/>
</dbReference>
<comment type="caution">
    <text evidence="13">The sequence shown here is derived from an EMBL/GenBank/DDBJ whole genome shotgun (WGS) entry which is preliminary data.</text>
</comment>
<evidence type="ECO:0000259" key="12">
    <source>
        <dbReference type="Pfam" id="PF00117"/>
    </source>
</evidence>
<dbReference type="PANTHER" id="PTHR42701">
    <property type="entry name" value="IMIDAZOLE GLYCEROL PHOSPHATE SYNTHASE SUBUNIT HISH"/>
    <property type="match status" value="1"/>
</dbReference>
<keyword evidence="6 10" id="KW-0368">Histidine biosynthesis</keyword>
<evidence type="ECO:0000256" key="3">
    <source>
        <dbReference type="ARBA" id="ARBA00022605"/>
    </source>
</evidence>
<evidence type="ECO:0000256" key="9">
    <source>
        <dbReference type="ARBA" id="ARBA00049534"/>
    </source>
</evidence>
<feature type="active site" evidence="10 11">
    <location>
        <position position="193"/>
    </location>
</feature>
<dbReference type="Proteomes" id="UP000266091">
    <property type="component" value="Unassembled WGS sequence"/>
</dbReference>
<dbReference type="OrthoDB" id="9807137at2"/>
<comment type="pathway">
    <text evidence="1 10">Amino-acid biosynthesis; L-histidine biosynthesis; L-histidine from 5-phospho-alpha-D-ribose 1-diphosphate: step 5/9.</text>
</comment>
<feature type="active site" evidence="10 11">
    <location>
        <position position="195"/>
    </location>
</feature>
<dbReference type="InterPro" id="IPR010139">
    <property type="entry name" value="Imidazole-glycPsynth_HisH"/>
</dbReference>
<feature type="domain" description="Glutamine amidotransferase" evidence="12">
    <location>
        <begin position="5"/>
        <end position="208"/>
    </location>
</feature>
<keyword evidence="4 10" id="KW-0378">Hydrolase</keyword>
<evidence type="ECO:0000313" key="14">
    <source>
        <dbReference type="Proteomes" id="UP000266091"/>
    </source>
</evidence>
<evidence type="ECO:0000256" key="4">
    <source>
        <dbReference type="ARBA" id="ARBA00022801"/>
    </source>
</evidence>